<evidence type="ECO:0000256" key="4">
    <source>
        <dbReference type="ARBA" id="ARBA00014813"/>
    </source>
</evidence>
<dbReference type="PANTHER" id="PTHR19265:SF0">
    <property type="entry name" value="MEIOSIS-SPECIFIC NUCLEAR STRUCTURAL PROTEIN 1"/>
    <property type="match status" value="1"/>
</dbReference>
<dbReference type="PANTHER" id="PTHR19265">
    <property type="entry name" value="MEIOSIS-SPECIFIC NUCLEAR STRUCTURAL PROTEIN 1"/>
    <property type="match status" value="1"/>
</dbReference>
<feature type="domain" description="Trichohyalin-plectin-homology" evidence="15">
    <location>
        <begin position="75"/>
        <end position="393"/>
    </location>
</feature>
<evidence type="ECO:0000256" key="13">
    <source>
        <dbReference type="ARBA" id="ARBA00046114"/>
    </source>
</evidence>
<evidence type="ECO:0000256" key="5">
    <source>
        <dbReference type="ARBA" id="ARBA00022490"/>
    </source>
</evidence>
<sequence length="410" mass="50379">LNMTQTLSKGIEFQFLEFQSQERKRWELQQNRHRKLDENIREMRRYQREHLNASNIEKMDKNLKWNAQICPQNFLTKTNNSKLEAQYGRELERDVLQFETKEQEDEKLRLKQMSEYSSELDKQLREQAEKRMKAYKEFILEKLAIDEIVRRIHEEDQKLVEHRLEKRRVQMAEMEAFRKQQEHFRRENERRIREENERIIREIAEQESREDTSAKNRKERLMQLETIQEKLRNYITAKETERNEIENLRQQLSQEEMEYAAVRTDKEEFKQKLQERLEIQKAHQQSIAQRAKRLAIEKEEEEIYRQQLLVQMAKRDRIEQMSDEKRRQKKLDHRRELDLMIKKRAEELVKLRLEEETIQAQIQRQEELRRRIVEEERNRLLQEHAEQLLGFLPMGLSNNATKAPTLQSDI</sequence>
<evidence type="ECO:0000259" key="15">
    <source>
        <dbReference type="Pfam" id="PF13868"/>
    </source>
</evidence>
<name>A0A0R3SGS2_HYMDI</name>
<protein>
    <recommendedName>
        <fullName evidence="4">Meiosis-specific nuclear structural protein 1</fullName>
    </recommendedName>
</protein>
<dbReference type="GO" id="GO:0051321">
    <property type="term" value="P:meiotic cell cycle"/>
    <property type="evidence" value="ECO:0007669"/>
    <property type="project" value="UniProtKB-KW"/>
</dbReference>
<reference evidence="16" key="1">
    <citation type="submission" date="2017-02" db="UniProtKB">
        <authorList>
            <consortium name="WormBaseParasite"/>
        </authorList>
    </citation>
    <scope>IDENTIFICATION</scope>
</reference>
<dbReference type="GO" id="GO:0005634">
    <property type="term" value="C:nucleus"/>
    <property type="evidence" value="ECO:0007669"/>
    <property type="project" value="UniProtKB-SubCell"/>
</dbReference>
<evidence type="ECO:0000256" key="2">
    <source>
        <dbReference type="ARBA" id="ARBA00004611"/>
    </source>
</evidence>
<accession>A0A0R3SGS2</accession>
<feature type="coiled-coil region" evidence="14">
    <location>
        <begin position="348"/>
        <end position="383"/>
    </location>
</feature>
<feature type="coiled-coil region" evidence="14">
    <location>
        <begin position="189"/>
        <end position="272"/>
    </location>
</feature>
<keyword evidence="10" id="KW-0539">Nucleus</keyword>
<keyword evidence="8" id="KW-0969">Cilium</keyword>
<evidence type="ECO:0000256" key="10">
    <source>
        <dbReference type="ARBA" id="ARBA00023242"/>
    </source>
</evidence>
<dbReference type="WBParaSite" id="HDID_0000411901-mRNA-1">
    <property type="protein sequence ID" value="HDID_0000411901-mRNA-1"/>
    <property type="gene ID" value="HDID_0000411901"/>
</dbReference>
<organism evidence="16">
    <name type="scientific">Hymenolepis diminuta</name>
    <name type="common">Rat tapeworm</name>
    <dbReference type="NCBI Taxonomy" id="6216"/>
    <lineage>
        <taxon>Eukaryota</taxon>
        <taxon>Metazoa</taxon>
        <taxon>Spiralia</taxon>
        <taxon>Lophotrochozoa</taxon>
        <taxon>Platyhelminthes</taxon>
        <taxon>Cestoda</taxon>
        <taxon>Eucestoda</taxon>
        <taxon>Cyclophyllidea</taxon>
        <taxon>Hymenolepididae</taxon>
        <taxon>Hymenolepis</taxon>
    </lineage>
</organism>
<dbReference type="AlphaFoldDB" id="A0A0R3SGS2"/>
<comment type="function">
    <text evidence="13">Microtubule inner protein (MIP) part of the dynein-decorated doublet microtubules (DMTs) in cilia axoneme, which is required for motile cilia beating. May play a role in the control of meiotic division and germ cell differentiation through regulation of pairing and recombination during meiosis. Required for sperm flagella assembly. May play a role in the assembly and function of the outer dynein arm-docking complex (ODA-DC). ODA-DC mediates outer dynein arms (ODA) binding onto the axonemal doublet microtubules.</text>
</comment>
<keyword evidence="11" id="KW-0469">Meiosis</keyword>
<keyword evidence="7 14" id="KW-0175">Coiled coil</keyword>
<comment type="subcellular location">
    <subcellularLocation>
        <location evidence="2">Cytoplasm</location>
        <location evidence="2">Cytoskeleton</location>
        <location evidence="2">Flagellum axoneme</location>
    </subcellularLocation>
    <subcellularLocation>
        <location evidence="1">Nucleus</location>
    </subcellularLocation>
</comment>
<evidence type="ECO:0000256" key="3">
    <source>
        <dbReference type="ARBA" id="ARBA00009158"/>
    </source>
</evidence>
<dbReference type="Pfam" id="PF13868">
    <property type="entry name" value="TPH"/>
    <property type="match status" value="1"/>
</dbReference>
<proteinExistence type="inferred from homology"/>
<keyword evidence="12" id="KW-0966">Cell projection</keyword>
<evidence type="ECO:0000256" key="7">
    <source>
        <dbReference type="ARBA" id="ARBA00023054"/>
    </source>
</evidence>
<dbReference type="InterPro" id="IPR026504">
    <property type="entry name" value="MNS1"/>
</dbReference>
<evidence type="ECO:0000256" key="11">
    <source>
        <dbReference type="ARBA" id="ARBA00023254"/>
    </source>
</evidence>
<dbReference type="STRING" id="6216.A0A0R3SGS2"/>
<keyword evidence="9" id="KW-0206">Cytoskeleton</keyword>
<evidence type="ECO:0000256" key="9">
    <source>
        <dbReference type="ARBA" id="ARBA00023212"/>
    </source>
</evidence>
<keyword evidence="6" id="KW-0282">Flagellum</keyword>
<evidence type="ECO:0000256" key="12">
    <source>
        <dbReference type="ARBA" id="ARBA00023273"/>
    </source>
</evidence>
<evidence type="ECO:0000256" key="14">
    <source>
        <dbReference type="SAM" id="Coils"/>
    </source>
</evidence>
<dbReference type="InterPro" id="IPR043597">
    <property type="entry name" value="TPH_dom"/>
</dbReference>
<evidence type="ECO:0000313" key="16">
    <source>
        <dbReference type="WBParaSite" id="HDID_0000411901-mRNA-1"/>
    </source>
</evidence>
<keyword evidence="5" id="KW-0963">Cytoplasm</keyword>
<comment type="similarity">
    <text evidence="3">Belongs to the MNS1 family.</text>
</comment>
<evidence type="ECO:0000256" key="6">
    <source>
        <dbReference type="ARBA" id="ARBA00022846"/>
    </source>
</evidence>
<evidence type="ECO:0000256" key="1">
    <source>
        <dbReference type="ARBA" id="ARBA00004123"/>
    </source>
</evidence>
<evidence type="ECO:0000256" key="8">
    <source>
        <dbReference type="ARBA" id="ARBA00023069"/>
    </source>
</evidence>